<keyword evidence="1" id="KW-0472">Membrane</keyword>
<evidence type="ECO:0000313" key="2">
    <source>
        <dbReference type="EMBL" id="RRT56818.1"/>
    </source>
</evidence>
<protein>
    <submittedName>
        <fullName evidence="2">Uncharacterized protein</fullName>
    </submittedName>
</protein>
<name>A0A426YYL9_ENSVE</name>
<keyword evidence="1" id="KW-1133">Transmembrane helix</keyword>
<keyword evidence="1" id="KW-0812">Transmembrane</keyword>
<sequence length="96" mass="11202">MRAAVEGIREIGRLKDWWTEGFSFWVRFVAVLGAIWGCGFVEFRLRIGDFVLVMKMAFMLIMVRLFPLLQLRINDQRFEDAEEVESASRNGHQFSG</sequence>
<gene>
    <name evidence="2" type="ORF">B296_00021367</name>
</gene>
<comment type="caution">
    <text evidence="2">The sequence shown here is derived from an EMBL/GenBank/DDBJ whole genome shotgun (WGS) entry which is preliminary data.</text>
</comment>
<dbReference type="EMBL" id="AMZH03009453">
    <property type="protein sequence ID" value="RRT56818.1"/>
    <property type="molecule type" value="Genomic_DNA"/>
</dbReference>
<evidence type="ECO:0000256" key="1">
    <source>
        <dbReference type="SAM" id="Phobius"/>
    </source>
</evidence>
<reference evidence="2 3" key="1">
    <citation type="journal article" date="2014" name="Agronomy (Basel)">
        <title>A Draft Genome Sequence for Ensete ventricosum, the Drought-Tolerant Tree Against Hunger.</title>
        <authorList>
            <person name="Harrison J."/>
            <person name="Moore K.A."/>
            <person name="Paszkiewicz K."/>
            <person name="Jones T."/>
            <person name="Grant M."/>
            <person name="Ambacheew D."/>
            <person name="Muzemil S."/>
            <person name="Studholme D.J."/>
        </authorList>
    </citation>
    <scope>NUCLEOTIDE SEQUENCE [LARGE SCALE GENOMIC DNA]</scope>
</reference>
<organism evidence="2 3">
    <name type="scientific">Ensete ventricosum</name>
    <name type="common">Abyssinian banana</name>
    <name type="synonym">Musa ensete</name>
    <dbReference type="NCBI Taxonomy" id="4639"/>
    <lineage>
        <taxon>Eukaryota</taxon>
        <taxon>Viridiplantae</taxon>
        <taxon>Streptophyta</taxon>
        <taxon>Embryophyta</taxon>
        <taxon>Tracheophyta</taxon>
        <taxon>Spermatophyta</taxon>
        <taxon>Magnoliopsida</taxon>
        <taxon>Liliopsida</taxon>
        <taxon>Zingiberales</taxon>
        <taxon>Musaceae</taxon>
        <taxon>Ensete</taxon>
    </lineage>
</organism>
<evidence type="ECO:0000313" key="3">
    <source>
        <dbReference type="Proteomes" id="UP000287651"/>
    </source>
</evidence>
<feature type="transmembrane region" description="Helical" evidence="1">
    <location>
        <begin position="50"/>
        <end position="69"/>
    </location>
</feature>
<dbReference type="Proteomes" id="UP000287651">
    <property type="component" value="Unassembled WGS sequence"/>
</dbReference>
<dbReference type="AlphaFoldDB" id="A0A426YYL9"/>
<accession>A0A426YYL9</accession>
<proteinExistence type="predicted"/>
<feature type="transmembrane region" description="Helical" evidence="1">
    <location>
        <begin position="24"/>
        <end position="43"/>
    </location>
</feature>